<dbReference type="EMBL" id="UXUI01012340">
    <property type="protein sequence ID" value="VDD96831.1"/>
    <property type="molecule type" value="Genomic_DNA"/>
</dbReference>
<reference evidence="3" key="1">
    <citation type="submission" date="2017-02" db="UniProtKB">
        <authorList>
            <consortium name="WormBaseParasite"/>
        </authorList>
    </citation>
    <scope>IDENTIFICATION</scope>
</reference>
<dbReference type="WBParaSite" id="EVEC_0001238201-mRNA-1">
    <property type="protein sequence ID" value="EVEC_0001238201-mRNA-1"/>
    <property type="gene ID" value="EVEC_0001238201"/>
</dbReference>
<sequence length="74" mass="8281">MDLMMWVEAKIRGEFATASLAIEFEEPSRGIPASKTMCVPSLSNLEGQAETEEPTEMLSANKRKIPQIFRTCCE</sequence>
<reference evidence="1 2" key="2">
    <citation type="submission" date="2018-10" db="EMBL/GenBank/DDBJ databases">
        <authorList>
            <consortium name="Pathogen Informatics"/>
        </authorList>
    </citation>
    <scope>NUCLEOTIDE SEQUENCE [LARGE SCALE GENOMIC DNA]</scope>
</reference>
<evidence type="ECO:0000313" key="1">
    <source>
        <dbReference type="EMBL" id="VDD96831.1"/>
    </source>
</evidence>
<protein>
    <submittedName>
        <fullName evidence="1 3">Uncharacterized protein</fullName>
    </submittedName>
</protein>
<name>A0A0N4VN36_ENTVE</name>
<dbReference type="AlphaFoldDB" id="A0A0N4VN36"/>
<keyword evidence="2" id="KW-1185">Reference proteome</keyword>
<evidence type="ECO:0000313" key="3">
    <source>
        <dbReference type="WBParaSite" id="EVEC_0001238201-mRNA-1"/>
    </source>
</evidence>
<organism evidence="3">
    <name type="scientific">Enterobius vermicularis</name>
    <name type="common">Human pinworm</name>
    <dbReference type="NCBI Taxonomy" id="51028"/>
    <lineage>
        <taxon>Eukaryota</taxon>
        <taxon>Metazoa</taxon>
        <taxon>Ecdysozoa</taxon>
        <taxon>Nematoda</taxon>
        <taxon>Chromadorea</taxon>
        <taxon>Rhabditida</taxon>
        <taxon>Spirurina</taxon>
        <taxon>Oxyuridomorpha</taxon>
        <taxon>Oxyuroidea</taxon>
        <taxon>Oxyuridae</taxon>
        <taxon>Enterobius</taxon>
    </lineage>
</organism>
<gene>
    <name evidence="1" type="ORF">EVEC_LOCUS11582</name>
</gene>
<dbReference type="Proteomes" id="UP000274131">
    <property type="component" value="Unassembled WGS sequence"/>
</dbReference>
<accession>A0A0N4VN36</accession>
<evidence type="ECO:0000313" key="2">
    <source>
        <dbReference type="Proteomes" id="UP000274131"/>
    </source>
</evidence>
<proteinExistence type="predicted"/>